<dbReference type="GO" id="GO:0003723">
    <property type="term" value="F:RNA binding"/>
    <property type="evidence" value="ECO:0007669"/>
    <property type="project" value="UniProtKB-UniRule"/>
</dbReference>
<dbReference type="PANTHER" id="PTHR23236:SF11">
    <property type="entry name" value="EUKARYOTIC TRANSLATION INITIATION FACTOR 4H"/>
    <property type="match status" value="1"/>
</dbReference>
<feature type="compositionally biased region" description="Polar residues" evidence="12">
    <location>
        <begin position="163"/>
        <end position="179"/>
    </location>
</feature>
<dbReference type="InterPro" id="IPR035979">
    <property type="entry name" value="RBD_domain_sf"/>
</dbReference>
<dbReference type="SMART" id="SM00360">
    <property type="entry name" value="RRM"/>
    <property type="match status" value="1"/>
</dbReference>
<dbReference type="SUPFAM" id="SSF54928">
    <property type="entry name" value="RNA-binding domain, RBD"/>
    <property type="match status" value="1"/>
</dbReference>
<evidence type="ECO:0000256" key="8">
    <source>
        <dbReference type="ARBA" id="ARBA00022917"/>
    </source>
</evidence>
<evidence type="ECO:0000256" key="10">
    <source>
        <dbReference type="ARBA" id="ARBA00025462"/>
    </source>
</evidence>
<accession>A0A813TS19</accession>
<evidence type="ECO:0000256" key="1">
    <source>
        <dbReference type="ARBA" id="ARBA00004556"/>
    </source>
</evidence>
<evidence type="ECO:0000256" key="3">
    <source>
        <dbReference type="ARBA" id="ARBA00022481"/>
    </source>
</evidence>
<dbReference type="Gene3D" id="3.30.70.330">
    <property type="match status" value="1"/>
</dbReference>
<feature type="region of interest" description="Disordered" evidence="12">
    <location>
        <begin position="113"/>
        <end position="179"/>
    </location>
</feature>
<feature type="compositionally biased region" description="Polar residues" evidence="12">
    <location>
        <begin position="205"/>
        <end position="227"/>
    </location>
</feature>
<dbReference type="GO" id="GO:0048471">
    <property type="term" value="C:perinuclear region of cytoplasm"/>
    <property type="evidence" value="ECO:0007669"/>
    <property type="project" value="UniProtKB-SubCell"/>
</dbReference>
<keyword evidence="3" id="KW-0488">Methylation</keyword>
<reference evidence="14" key="1">
    <citation type="submission" date="2021-02" db="EMBL/GenBank/DDBJ databases">
        <authorList>
            <person name="Nowell W R."/>
        </authorList>
    </citation>
    <scope>NUCLEOTIDE SEQUENCE</scope>
</reference>
<dbReference type="InterPro" id="IPR012677">
    <property type="entry name" value="Nucleotide-bd_a/b_plait_sf"/>
</dbReference>
<keyword evidence="6" id="KW-0597">Phosphoprotein</keyword>
<dbReference type="AlphaFoldDB" id="A0A813TS19"/>
<keyword evidence="8" id="KW-0648">Protein biosynthesis</keyword>
<comment type="caution">
    <text evidence="14">The sequence shown here is derived from an EMBL/GenBank/DDBJ whole genome shotgun (WGS) entry which is preliminary data.</text>
</comment>
<feature type="compositionally biased region" description="Polar residues" evidence="12">
    <location>
        <begin position="405"/>
        <end position="423"/>
    </location>
</feature>
<sequence length="519" mass="58798">MNGREVRRNHSGNYNNYGSQNRNEPKRNRMIPNEPPYTAYIGNTPDTMVQGDFEKQLFTGLKVKQVRLVRDRQTDRFRGFAYVEFEDADSLRSAIALDGMFVNDRPIRIDVASRPLGAPKSEGFRNKPNFESRNGPRQPSGNKNNNNNNNNYQTNDRFRQDGNQRGTGQITENSHYRNGNNHDGLMNNIYIWPISSFSLGYHNQVNADNDNEQKSQSQNKRITSQISDDVFITPDTAISNEDDNDEHLNSKEDSTMITRQQSRNWADCPIDESVIETSSSTNNNTTSNDDVDNSSVRNQTSKSRLNQRTPPNLMNNQSMHGRNTGNYSQRHIPSQMSGNERTYNDRMTSSYSNQSQQHHNSQTLSNSGNQGSSSYYNNNRPPSISGSRQRLNSNGTTNNRDEKNSTSTSNSLHDINSNTISTENRPRLQLLPRSQKVQPSTNDNQSKEPATRNTSIFGCGKPRDERDPKIAELNKHIEEVVEKDINGLSIKSTTSNEPTNNIIKPIRILSARTESSTTH</sequence>
<dbReference type="PANTHER" id="PTHR23236">
    <property type="entry name" value="EUKARYOTIC TRANSLATION INITIATION FACTOR 4B/4H"/>
    <property type="match status" value="1"/>
</dbReference>
<feature type="region of interest" description="Disordered" evidence="12">
    <location>
        <begin position="1"/>
        <end position="36"/>
    </location>
</feature>
<protein>
    <recommendedName>
        <fullName evidence="2">Eukaryotic translation initiation factor 4H</fullName>
    </recommendedName>
</protein>
<feature type="region of interest" description="Disordered" evidence="12">
    <location>
        <begin position="205"/>
        <end position="466"/>
    </location>
</feature>
<feature type="domain" description="RRM" evidence="13">
    <location>
        <begin position="37"/>
        <end position="114"/>
    </location>
</feature>
<evidence type="ECO:0000313" key="14">
    <source>
        <dbReference type="EMBL" id="CAF0812300.1"/>
    </source>
</evidence>
<feature type="compositionally biased region" description="Polar residues" evidence="12">
    <location>
        <begin position="297"/>
        <end position="347"/>
    </location>
</feature>
<dbReference type="EMBL" id="CAJNOG010000035">
    <property type="protein sequence ID" value="CAF0812300.1"/>
    <property type="molecule type" value="Genomic_DNA"/>
</dbReference>
<evidence type="ECO:0000256" key="6">
    <source>
        <dbReference type="ARBA" id="ARBA00022553"/>
    </source>
</evidence>
<dbReference type="GO" id="GO:0003743">
    <property type="term" value="F:translation initiation factor activity"/>
    <property type="evidence" value="ECO:0007669"/>
    <property type="project" value="UniProtKB-KW"/>
</dbReference>
<evidence type="ECO:0000256" key="7">
    <source>
        <dbReference type="ARBA" id="ARBA00022884"/>
    </source>
</evidence>
<keyword evidence="5" id="KW-0396">Initiation factor</keyword>
<keyword evidence="9" id="KW-0007">Acetylation</keyword>
<feature type="compositionally biased region" description="Low complexity" evidence="12">
    <location>
        <begin position="142"/>
        <end position="151"/>
    </location>
</feature>
<comment type="subcellular location">
    <subcellularLocation>
        <location evidence="1">Cytoplasm</location>
        <location evidence="1">Perinuclear region</location>
    </subcellularLocation>
</comment>
<evidence type="ECO:0000256" key="5">
    <source>
        <dbReference type="ARBA" id="ARBA00022540"/>
    </source>
</evidence>
<dbReference type="Pfam" id="PF00076">
    <property type="entry name" value="RRM_1"/>
    <property type="match status" value="1"/>
</dbReference>
<dbReference type="InterPro" id="IPR000504">
    <property type="entry name" value="RRM_dom"/>
</dbReference>
<dbReference type="Proteomes" id="UP000663845">
    <property type="component" value="Unassembled WGS sequence"/>
</dbReference>
<feature type="compositionally biased region" description="Polar residues" evidence="12">
    <location>
        <begin position="255"/>
        <end position="264"/>
    </location>
</feature>
<feature type="compositionally biased region" description="Low complexity" evidence="12">
    <location>
        <begin position="348"/>
        <end position="379"/>
    </location>
</feature>
<keyword evidence="7 11" id="KW-0694">RNA-binding</keyword>
<feature type="compositionally biased region" description="Polar residues" evidence="12">
    <location>
        <begin position="435"/>
        <end position="444"/>
    </location>
</feature>
<feature type="compositionally biased region" description="Low complexity" evidence="12">
    <location>
        <begin position="277"/>
        <end position="296"/>
    </location>
</feature>
<feature type="compositionally biased region" description="Polar residues" evidence="12">
    <location>
        <begin position="11"/>
        <end position="22"/>
    </location>
</feature>
<gene>
    <name evidence="14" type="ORF">JYZ213_LOCUS5845</name>
</gene>
<dbReference type="CDD" id="cd12401">
    <property type="entry name" value="RRM_eIF4H"/>
    <property type="match status" value="1"/>
</dbReference>
<dbReference type="InterPro" id="IPR034229">
    <property type="entry name" value="eIF4H_RRM"/>
</dbReference>
<evidence type="ECO:0000256" key="2">
    <source>
        <dbReference type="ARBA" id="ARBA00013856"/>
    </source>
</evidence>
<feature type="compositionally biased region" description="Polar residues" evidence="12">
    <location>
        <begin position="380"/>
        <end position="398"/>
    </location>
</feature>
<name>A0A813TS19_9BILA</name>
<evidence type="ECO:0000313" key="15">
    <source>
        <dbReference type="Proteomes" id="UP000663845"/>
    </source>
</evidence>
<dbReference type="PROSITE" id="PS50102">
    <property type="entry name" value="RRM"/>
    <property type="match status" value="1"/>
</dbReference>
<evidence type="ECO:0000256" key="9">
    <source>
        <dbReference type="ARBA" id="ARBA00022990"/>
    </source>
</evidence>
<evidence type="ECO:0000259" key="13">
    <source>
        <dbReference type="PROSITE" id="PS50102"/>
    </source>
</evidence>
<organism evidence="14 15">
    <name type="scientific">Adineta steineri</name>
    <dbReference type="NCBI Taxonomy" id="433720"/>
    <lineage>
        <taxon>Eukaryota</taxon>
        <taxon>Metazoa</taxon>
        <taxon>Spiralia</taxon>
        <taxon>Gnathifera</taxon>
        <taxon>Rotifera</taxon>
        <taxon>Eurotatoria</taxon>
        <taxon>Bdelloidea</taxon>
        <taxon>Adinetida</taxon>
        <taxon>Adinetidae</taxon>
        <taxon>Adineta</taxon>
    </lineage>
</organism>
<evidence type="ECO:0000256" key="4">
    <source>
        <dbReference type="ARBA" id="ARBA00022490"/>
    </source>
</evidence>
<proteinExistence type="predicted"/>
<evidence type="ECO:0000256" key="11">
    <source>
        <dbReference type="PROSITE-ProRule" id="PRU00176"/>
    </source>
</evidence>
<evidence type="ECO:0000256" key="12">
    <source>
        <dbReference type="SAM" id="MobiDB-lite"/>
    </source>
</evidence>
<comment type="function">
    <text evidence="10">Stimulates the RNA helicase activity of EIF4A in the translation initiation complex. Binds weakly mRNA.</text>
</comment>
<keyword evidence="4" id="KW-0963">Cytoplasm</keyword>
<feature type="compositionally biased region" description="Polar residues" evidence="12">
    <location>
        <begin position="131"/>
        <end position="141"/>
    </location>
</feature>